<dbReference type="PROSITE" id="PS50022">
    <property type="entry name" value="FA58C_3"/>
    <property type="match status" value="3"/>
</dbReference>
<dbReference type="InterPro" id="IPR006047">
    <property type="entry name" value="GH13_cat_dom"/>
</dbReference>
<organism evidence="2 3">
    <name type="scientific">Bacteroides uniformis</name>
    <dbReference type="NCBI Taxonomy" id="820"/>
    <lineage>
        <taxon>Bacteria</taxon>
        <taxon>Pseudomonadati</taxon>
        <taxon>Bacteroidota</taxon>
        <taxon>Bacteroidia</taxon>
        <taxon>Bacteroidales</taxon>
        <taxon>Bacteroidaceae</taxon>
        <taxon>Bacteroides</taxon>
    </lineage>
</organism>
<dbReference type="AlphaFoldDB" id="A0A3E4R460"/>
<dbReference type="SUPFAM" id="SSF51445">
    <property type="entry name" value="(Trans)glycosidases"/>
    <property type="match status" value="1"/>
</dbReference>
<dbReference type="InterPro" id="IPR032091">
    <property type="entry name" value="Malt_amylase-like_C"/>
</dbReference>
<dbReference type="PANTHER" id="PTHR10357">
    <property type="entry name" value="ALPHA-AMYLASE FAMILY MEMBER"/>
    <property type="match status" value="1"/>
</dbReference>
<dbReference type="SMART" id="SM00642">
    <property type="entry name" value="Aamy"/>
    <property type="match status" value="1"/>
</dbReference>
<name>A0A3E4R460_BACUN</name>
<dbReference type="InterPro" id="IPR008979">
    <property type="entry name" value="Galactose-bd-like_sf"/>
</dbReference>
<dbReference type="Pfam" id="PF16657">
    <property type="entry name" value="Malt_amylase_C"/>
    <property type="match status" value="1"/>
</dbReference>
<dbReference type="Gene3D" id="2.60.40.1180">
    <property type="entry name" value="Golgi alpha-mannosidase II"/>
    <property type="match status" value="1"/>
</dbReference>
<evidence type="ECO:0000313" key="2">
    <source>
        <dbReference type="EMBL" id="RGL13931.1"/>
    </source>
</evidence>
<feature type="domain" description="F5/8 type C" evidence="1">
    <location>
        <begin position="306"/>
        <end position="398"/>
    </location>
</feature>
<protein>
    <submittedName>
        <fullName evidence="2">Carbohydrate-binding protein</fullName>
    </submittedName>
</protein>
<dbReference type="InterPro" id="IPR017853">
    <property type="entry name" value="GH"/>
</dbReference>
<dbReference type="Proteomes" id="UP000260795">
    <property type="component" value="Unassembled WGS sequence"/>
</dbReference>
<dbReference type="SUPFAM" id="SSF49785">
    <property type="entry name" value="Galactose-binding domain-like"/>
    <property type="match status" value="3"/>
</dbReference>
<feature type="domain" description="F5/8 type C" evidence="1">
    <location>
        <begin position="164"/>
        <end position="304"/>
    </location>
</feature>
<gene>
    <name evidence="2" type="ORF">DXC80_09630</name>
</gene>
<dbReference type="Gene3D" id="2.60.120.260">
    <property type="entry name" value="Galactose-binding domain-like"/>
    <property type="match status" value="3"/>
</dbReference>
<sequence length="900" mass="101947">MINKFKMIMKFKIVWVLVMMLSLHGYSREKYGDSFSFARSGTDILEVRKGNLSVGASTVASSSKGKHSSAKAVDGSLTSFWQSSQSAGWIVVDLKTSYSLTSICQVFHESSVWKFKVEGSVDKENWLLLVDKTKGASGDVFAESVSGVYRYVKLTVLESKDGFLPSSKEFVINGTNADKNIALGKQCTNVVLQKDHNPNDALDGNMSTYWIADNEQFPQSLTVDLEEVCTLSGIQQIFKDHDSWKFKIEGSNDELHWAVLVDNTDGISGFDFKTPVSGEFRYIRLTILGSAKGYWAHSCEFRVFGTEKDVVSLGGRELEDLAFNALAATSSFCDNNHTQKKAFDGDNTTFWYADNNAYPQWLCADLGLPCDVRNIKQTFVEKDVWSFIIEGSNDNKKWDLLADCRSGIAGTEYVKELNGVYRYIKLTILDAKSKSRAGSRSLVIKGFGSPRNATWWEETSGMTRYYPKYYRQTLNSIKDSLDILQAQGYRNIELSAIYEGDPSVWGGLGATNNYAIDPSIGTLEDFEDLLREVHARDMRLTFFGNVGYCWYKAPFFEKACDDQRNGVYSKERNWFHFSDKKLSDNWFWSDRAQAYYYSCWGNSDGAEGRIPSYNFNNWEWQEECRNYLDFWADKGVDGILLDAPEVYDGITDDIINESIIKVLNRRGILTNAEGASNIEKWISRFDFKLIQGFDMYGWGGGKRSEVLNARRNQNPCELNGKLKSYRDRIVALGATTITPPMWEIPATNEERLFELAYLISMGTVVINHYGDHHSDYIAQLILDKWPQKDQKKFYDLIRLQNGYNGLAPMGQRTCIPSNDDSKYTVFKRSNKDGKVSALVIMNFQNSTETISVNLKNTGILLGQTPLNLLDGDNIPPVLSEDYHITLPPYGYMILGIQNEE</sequence>
<dbReference type="Pfam" id="PF00128">
    <property type="entry name" value="Alpha-amylase"/>
    <property type="match status" value="1"/>
</dbReference>
<proteinExistence type="predicted"/>
<reference evidence="2 3" key="1">
    <citation type="submission" date="2018-08" db="EMBL/GenBank/DDBJ databases">
        <title>A genome reference for cultivated species of the human gut microbiota.</title>
        <authorList>
            <person name="Zou Y."/>
            <person name="Xue W."/>
            <person name="Luo G."/>
        </authorList>
    </citation>
    <scope>NUCLEOTIDE SEQUENCE [LARGE SCALE GENOMIC DNA]</scope>
    <source>
        <strain evidence="2 3">TF08-13</strain>
    </source>
</reference>
<dbReference type="InterPro" id="IPR013780">
    <property type="entry name" value="Glyco_hydro_b"/>
</dbReference>
<evidence type="ECO:0000259" key="1">
    <source>
        <dbReference type="PROSITE" id="PS50022"/>
    </source>
</evidence>
<dbReference type="SUPFAM" id="SSF51011">
    <property type="entry name" value="Glycosyl hydrolase domain"/>
    <property type="match status" value="1"/>
</dbReference>
<dbReference type="Pfam" id="PF00754">
    <property type="entry name" value="F5_F8_type_C"/>
    <property type="match status" value="3"/>
</dbReference>
<dbReference type="EMBL" id="QSRK01000012">
    <property type="protein sequence ID" value="RGL13931.1"/>
    <property type="molecule type" value="Genomic_DNA"/>
</dbReference>
<evidence type="ECO:0000313" key="3">
    <source>
        <dbReference type="Proteomes" id="UP000260795"/>
    </source>
</evidence>
<dbReference type="GO" id="GO:0005975">
    <property type="term" value="P:carbohydrate metabolic process"/>
    <property type="evidence" value="ECO:0007669"/>
    <property type="project" value="InterPro"/>
</dbReference>
<dbReference type="InterPro" id="IPR000421">
    <property type="entry name" value="FA58C"/>
</dbReference>
<accession>A0A3E4R460</accession>
<dbReference type="Gene3D" id="3.20.20.80">
    <property type="entry name" value="Glycosidases"/>
    <property type="match status" value="1"/>
</dbReference>
<comment type="caution">
    <text evidence="2">The sequence shown here is derived from an EMBL/GenBank/DDBJ whole genome shotgun (WGS) entry which is preliminary data.</text>
</comment>
<feature type="domain" description="F5/8 type C" evidence="1">
    <location>
        <begin position="40"/>
        <end position="139"/>
    </location>
</feature>